<keyword evidence="3" id="KW-1185">Reference proteome</keyword>
<dbReference type="EMBL" id="LUGG01000025">
    <property type="protein sequence ID" value="OBZ67156.1"/>
    <property type="molecule type" value="Genomic_DNA"/>
</dbReference>
<dbReference type="InterPro" id="IPR011990">
    <property type="entry name" value="TPR-like_helical_dom_sf"/>
</dbReference>
<dbReference type="GO" id="GO:0005680">
    <property type="term" value="C:anaphase-promoting complex"/>
    <property type="evidence" value="ECO:0007669"/>
    <property type="project" value="InterPro"/>
</dbReference>
<proteinExistence type="predicted"/>
<dbReference type="Gene3D" id="1.25.40.10">
    <property type="entry name" value="Tetratricopeptide repeat domain"/>
    <property type="match status" value="1"/>
</dbReference>
<dbReference type="Proteomes" id="UP000092993">
    <property type="component" value="Unassembled WGS sequence"/>
</dbReference>
<dbReference type="AlphaFoldDB" id="A0A1C7LSN8"/>
<organism evidence="2 3">
    <name type="scientific">Grifola frondosa</name>
    <name type="common">Maitake</name>
    <name type="synonym">Polyporus frondosus</name>
    <dbReference type="NCBI Taxonomy" id="5627"/>
    <lineage>
        <taxon>Eukaryota</taxon>
        <taxon>Fungi</taxon>
        <taxon>Dikarya</taxon>
        <taxon>Basidiomycota</taxon>
        <taxon>Agaricomycotina</taxon>
        <taxon>Agaricomycetes</taxon>
        <taxon>Polyporales</taxon>
        <taxon>Grifolaceae</taxon>
        <taxon>Grifola</taxon>
    </lineage>
</organism>
<name>A0A1C7LSN8_GRIFR</name>
<gene>
    <name evidence="2" type="ORF">A0H81_12837</name>
</gene>
<feature type="domain" description="Cdc23" evidence="1">
    <location>
        <begin position="11"/>
        <end position="50"/>
    </location>
</feature>
<dbReference type="OrthoDB" id="10262026at2759"/>
<dbReference type="Pfam" id="PF04049">
    <property type="entry name" value="ANAPC8"/>
    <property type="match status" value="1"/>
</dbReference>
<protein>
    <recommendedName>
        <fullName evidence="1">Cdc23 domain-containing protein</fullName>
    </recommendedName>
</protein>
<evidence type="ECO:0000313" key="3">
    <source>
        <dbReference type="Proteomes" id="UP000092993"/>
    </source>
</evidence>
<comment type="caution">
    <text evidence="2">The sequence shown here is derived from an EMBL/GenBank/DDBJ whole genome shotgun (WGS) entry which is preliminary data.</text>
</comment>
<sequence length="76" mass="8498">MASMTVDVEMVVALRNAVRDCSERGLSFASKWASELLLSVSSSKINIWQVRRKRERLVQTGQLSKSATDTSKRILA</sequence>
<accession>A0A1C7LSN8</accession>
<evidence type="ECO:0000259" key="1">
    <source>
        <dbReference type="Pfam" id="PF04049"/>
    </source>
</evidence>
<dbReference type="InterPro" id="IPR007192">
    <property type="entry name" value="APC8"/>
</dbReference>
<evidence type="ECO:0000313" key="2">
    <source>
        <dbReference type="EMBL" id="OBZ67156.1"/>
    </source>
</evidence>
<reference evidence="2 3" key="1">
    <citation type="submission" date="2016-03" db="EMBL/GenBank/DDBJ databases">
        <title>Whole genome sequencing of Grifola frondosa 9006-11.</title>
        <authorList>
            <person name="Min B."/>
            <person name="Park H."/>
            <person name="Kim J.-G."/>
            <person name="Cho H."/>
            <person name="Oh Y.-L."/>
            <person name="Kong W.-S."/>
            <person name="Choi I.-G."/>
        </authorList>
    </citation>
    <scope>NUCLEOTIDE SEQUENCE [LARGE SCALE GENOMIC DNA]</scope>
    <source>
        <strain evidence="2 3">9006-11</strain>
    </source>
</reference>